<dbReference type="PROSITE" id="PS51318">
    <property type="entry name" value="TAT"/>
    <property type="match status" value="1"/>
</dbReference>
<dbReference type="InterPro" id="IPR047900">
    <property type="entry name" value="Choice_anch_G"/>
</dbReference>
<proteinExistence type="predicted"/>
<protein>
    <recommendedName>
        <fullName evidence="3">Choice-of-anchor G family protein</fullName>
    </recommendedName>
</protein>
<dbReference type="NCBIfam" id="NF033766">
    <property type="entry name" value="choice_anch_G"/>
    <property type="match status" value="1"/>
</dbReference>
<dbReference type="InterPro" id="IPR006311">
    <property type="entry name" value="TAT_signal"/>
</dbReference>
<dbReference type="Proteomes" id="UP001319861">
    <property type="component" value="Chromosome"/>
</dbReference>
<name>A0ABN6FK37_SINCY</name>
<dbReference type="RefSeq" id="WP_229229799.1">
    <property type="nucleotide sequence ID" value="NZ_AP024525.1"/>
</dbReference>
<evidence type="ECO:0000313" key="1">
    <source>
        <dbReference type="EMBL" id="BCT77051.1"/>
    </source>
</evidence>
<keyword evidence="2" id="KW-1185">Reference proteome</keyword>
<sequence length="537" mass="54323">MTSTDAPTPVSTGSSAAGRIARRTVLGGAAWAAPTILLAQSASAAAASCRDVYKNQAMGQLLAGMLGGYNLAQITPAHASVDAASGPNIATDGNTLNVNALGIQLPLLPAGNTISSVLALVVNQNLGTLNQFAQANTNGEAIGASGAVSNASGGINLTNPSPSSPEFGTLHLKSILQQITGNSNVTNLVAQVTDIGLQIGAVVGRASWVGCPAPQTLREYLIAYLRLVVKSAVIGNLATGIQGVLNTTASASAVVTGINNILNPVLAVISGANKLSTTVTLTLDTTVLTPLPTDVTAPLRIDINGATATLDLTTLLGGAYQGGVSNKLNGRSPNTPLYSTGEINALDPVKVINQWVDSFNAVLDQVIQVKITTLAQTNGGQTKATIAISGTLGEVSNGTASVTVTPDVGGVIATAVKPLLPAIGTVLKNAIVGALRPSNGTLATVFNGLDSLLINVFAVLRDVLLITVDREWDLDVPTNATTDVAQSIGYPSWTTPAFNKEYFVSALEVSLLPGVAAPAGLLDIKLATGAVGPKSVA</sequence>
<dbReference type="EMBL" id="AP024525">
    <property type="protein sequence ID" value="BCT77051.1"/>
    <property type="molecule type" value="Genomic_DNA"/>
</dbReference>
<evidence type="ECO:0000313" key="2">
    <source>
        <dbReference type="Proteomes" id="UP001319861"/>
    </source>
</evidence>
<reference evidence="1 2" key="1">
    <citation type="journal article" date="2021" name="J. Biosci. Bioeng.">
        <title>Identification and characterization of a chc gene cluster responsible for the aromatization pathway of cyclohexanecarboxylate degradation in Sinomonas cyclohexanicum ATCC 51369.</title>
        <authorList>
            <person name="Yamamoto T."/>
            <person name="Hasegawa Y."/>
            <person name="Lau P.C.K."/>
            <person name="Iwaki H."/>
        </authorList>
    </citation>
    <scope>NUCLEOTIDE SEQUENCE [LARGE SCALE GENOMIC DNA]</scope>
    <source>
        <strain evidence="1 2">ATCC 51369</strain>
    </source>
</reference>
<gene>
    <name evidence="1" type="ORF">SCMU_28930</name>
</gene>
<evidence type="ECO:0008006" key="3">
    <source>
        <dbReference type="Google" id="ProtNLM"/>
    </source>
</evidence>
<accession>A0ABN6FK37</accession>
<organism evidence="1 2">
    <name type="scientific">Sinomonas cyclohexanicum</name>
    <name type="common">Corynebacterium cyclohexanicum</name>
    <dbReference type="NCBI Taxonomy" id="322009"/>
    <lineage>
        <taxon>Bacteria</taxon>
        <taxon>Bacillati</taxon>
        <taxon>Actinomycetota</taxon>
        <taxon>Actinomycetes</taxon>
        <taxon>Micrococcales</taxon>
        <taxon>Micrococcaceae</taxon>
        <taxon>Sinomonas</taxon>
    </lineage>
</organism>